<accession>A0A0V1BWM8</accession>
<proteinExistence type="predicted"/>
<keyword evidence="2" id="KW-1185">Reference proteome</keyword>
<dbReference type="AlphaFoldDB" id="A0A0V1BWM8"/>
<organism evidence="1 2">
    <name type="scientific">Trichinella spiralis</name>
    <name type="common">Trichina worm</name>
    <dbReference type="NCBI Taxonomy" id="6334"/>
    <lineage>
        <taxon>Eukaryota</taxon>
        <taxon>Metazoa</taxon>
        <taxon>Ecdysozoa</taxon>
        <taxon>Nematoda</taxon>
        <taxon>Enoplea</taxon>
        <taxon>Dorylaimia</taxon>
        <taxon>Trichinellida</taxon>
        <taxon>Trichinellidae</taxon>
        <taxon>Trichinella</taxon>
    </lineage>
</organism>
<sequence length="137" mass="16142">MPNIKLNTACNNNDDINTVEKKSFCTSISVYSYYSSFRNFLQRYLFSVTDTFCDILMHLYFCNENLCFQIIKIMHCLLLLVIPFKTKPIQHYIMNHCLYVHFGILKLSYTDHNQNATSQQDIEISSCELKHHLVKSK</sequence>
<gene>
    <name evidence="1" type="ORF">T01_2161</name>
</gene>
<dbReference type="Proteomes" id="UP000054776">
    <property type="component" value="Unassembled WGS sequence"/>
</dbReference>
<evidence type="ECO:0000313" key="1">
    <source>
        <dbReference type="EMBL" id="KRY41354.1"/>
    </source>
</evidence>
<comment type="caution">
    <text evidence="1">The sequence shown here is derived from an EMBL/GenBank/DDBJ whole genome shotgun (WGS) entry which is preliminary data.</text>
</comment>
<evidence type="ECO:0000313" key="2">
    <source>
        <dbReference type="Proteomes" id="UP000054776"/>
    </source>
</evidence>
<protein>
    <submittedName>
        <fullName evidence="1">Uncharacterized protein</fullName>
    </submittedName>
</protein>
<reference evidence="1 2" key="1">
    <citation type="submission" date="2015-01" db="EMBL/GenBank/DDBJ databases">
        <title>Evolution of Trichinella species and genotypes.</title>
        <authorList>
            <person name="Korhonen P.K."/>
            <person name="Edoardo P."/>
            <person name="Giuseppe L.R."/>
            <person name="Gasser R.B."/>
        </authorList>
    </citation>
    <scope>NUCLEOTIDE SEQUENCE [LARGE SCALE GENOMIC DNA]</scope>
    <source>
        <strain evidence="1">ISS3</strain>
    </source>
</reference>
<dbReference type="InParanoid" id="A0A0V1BWM8"/>
<dbReference type="OrthoDB" id="10577954at2759"/>
<name>A0A0V1BWM8_TRISP</name>
<dbReference type="EMBL" id="JYDH01000008">
    <property type="protein sequence ID" value="KRY41354.1"/>
    <property type="molecule type" value="Genomic_DNA"/>
</dbReference>